<accession>A0A972SKJ7</accession>
<sequence>MKHGKEEQTSRASPASGVWERAEGSKAKIPKAMDDAFSEQQSDDERG</sequence>
<reference evidence="2 3" key="1">
    <citation type="submission" date="2019-11" db="EMBL/GenBank/DDBJ databases">
        <title>Metabolism of dissolved organic matter in forest soils.</title>
        <authorList>
            <person name="Cyle K.T."/>
            <person name="Wilhelm R.C."/>
            <person name="Martinez C.E."/>
        </authorList>
    </citation>
    <scope>NUCLEOTIDE SEQUENCE [LARGE SCALE GENOMIC DNA]</scope>
    <source>
        <strain evidence="2 3">5N</strain>
    </source>
</reference>
<comment type="caution">
    <text evidence="2">The sequence shown here is derived from an EMBL/GenBank/DDBJ whole genome shotgun (WGS) entry which is preliminary data.</text>
</comment>
<evidence type="ECO:0000256" key="1">
    <source>
        <dbReference type="SAM" id="MobiDB-lite"/>
    </source>
</evidence>
<feature type="region of interest" description="Disordered" evidence="1">
    <location>
        <begin position="1"/>
        <end position="47"/>
    </location>
</feature>
<dbReference type="RefSeq" id="WP_216675042.1">
    <property type="nucleotide sequence ID" value="NZ_WOEZ01000152.1"/>
</dbReference>
<dbReference type="Proteomes" id="UP000655523">
    <property type="component" value="Unassembled WGS sequence"/>
</dbReference>
<organism evidence="2 3">
    <name type="scientific">Paraburkholderia elongata</name>
    <dbReference type="NCBI Taxonomy" id="2675747"/>
    <lineage>
        <taxon>Bacteria</taxon>
        <taxon>Pseudomonadati</taxon>
        <taxon>Pseudomonadota</taxon>
        <taxon>Betaproteobacteria</taxon>
        <taxon>Burkholderiales</taxon>
        <taxon>Burkholderiaceae</taxon>
        <taxon>Paraburkholderia</taxon>
    </lineage>
</organism>
<proteinExistence type="predicted"/>
<keyword evidence="3" id="KW-1185">Reference proteome</keyword>
<dbReference type="EMBL" id="WOEZ01000152">
    <property type="protein sequence ID" value="NPT58229.1"/>
    <property type="molecule type" value="Genomic_DNA"/>
</dbReference>
<evidence type="ECO:0000313" key="2">
    <source>
        <dbReference type="EMBL" id="NPT58229.1"/>
    </source>
</evidence>
<evidence type="ECO:0000313" key="3">
    <source>
        <dbReference type="Proteomes" id="UP000655523"/>
    </source>
</evidence>
<protein>
    <submittedName>
        <fullName evidence="2">Uncharacterized protein</fullName>
    </submittedName>
</protein>
<name>A0A972SKJ7_9BURK</name>
<dbReference type="AlphaFoldDB" id="A0A972SKJ7"/>
<feature type="compositionally biased region" description="Basic and acidic residues" evidence="1">
    <location>
        <begin position="20"/>
        <end position="34"/>
    </location>
</feature>
<gene>
    <name evidence="2" type="ORF">GNZ13_27595</name>
</gene>